<dbReference type="EMBL" id="MVDD01000009">
    <property type="protein sequence ID" value="PKQ62282.1"/>
    <property type="molecule type" value="Genomic_DNA"/>
</dbReference>
<feature type="transmembrane region" description="Helical" evidence="1">
    <location>
        <begin position="6"/>
        <end position="22"/>
    </location>
</feature>
<dbReference type="Proteomes" id="UP000233535">
    <property type="component" value="Unassembled WGS sequence"/>
</dbReference>
<organism evidence="2 3">
    <name type="scientific">Labilibaculum filiforme</name>
    <dbReference type="NCBI Taxonomy" id="1940526"/>
    <lineage>
        <taxon>Bacteria</taxon>
        <taxon>Pseudomonadati</taxon>
        <taxon>Bacteroidota</taxon>
        <taxon>Bacteroidia</taxon>
        <taxon>Marinilabiliales</taxon>
        <taxon>Marinifilaceae</taxon>
        <taxon>Labilibaculum</taxon>
    </lineage>
</organism>
<keyword evidence="1" id="KW-0812">Transmembrane</keyword>
<protein>
    <recommendedName>
        <fullName evidence="4">Phospholipase</fullName>
    </recommendedName>
</protein>
<reference evidence="2 3" key="1">
    <citation type="journal article" date="2017" name="Front. Microbiol.">
        <title>Labilibaculum manganireducens gen. nov., sp. nov. and Labilibaculum filiforme sp. nov., Novel Bacteroidetes Isolated from Subsurface Sediments of the Baltic Sea.</title>
        <authorList>
            <person name="Vandieken V."/>
            <person name="Marshall I.P."/>
            <person name="Niemann H."/>
            <person name="Engelen B."/>
            <person name="Cypionka H."/>
        </authorList>
    </citation>
    <scope>NUCLEOTIDE SEQUENCE [LARGE SCALE GENOMIC DNA]</scope>
    <source>
        <strain evidence="2 3">59.16B</strain>
    </source>
</reference>
<dbReference type="OrthoDB" id="1097760at2"/>
<dbReference type="RefSeq" id="WP_101261933.1">
    <property type="nucleotide sequence ID" value="NZ_MVDD01000009.1"/>
</dbReference>
<proteinExistence type="predicted"/>
<name>A0A2N3HW53_9BACT</name>
<evidence type="ECO:0000256" key="1">
    <source>
        <dbReference type="SAM" id="Phobius"/>
    </source>
</evidence>
<evidence type="ECO:0000313" key="2">
    <source>
        <dbReference type="EMBL" id="PKQ62282.1"/>
    </source>
</evidence>
<accession>A0A2N3HW53</accession>
<keyword evidence="1" id="KW-1133">Transmembrane helix</keyword>
<keyword evidence="1" id="KW-0472">Membrane</keyword>
<evidence type="ECO:0008006" key="4">
    <source>
        <dbReference type="Google" id="ProtNLM"/>
    </source>
</evidence>
<gene>
    <name evidence="2" type="ORF">BZG02_13285</name>
</gene>
<comment type="caution">
    <text evidence="2">The sequence shown here is derived from an EMBL/GenBank/DDBJ whole genome shotgun (WGS) entry which is preliminary data.</text>
</comment>
<sequence length="132" mass="15403">MEVLLIALVGIACIAFLTTYIGQRWRSKKGGDVVIETPVEPVEECCGAHEICETDLINKMSEEIIYYEDEELDAYKNFEENDFNDDQIDEFREVLYSLKENEMEGWLRSLELRKIELPSIIKSEVVFMLVRN</sequence>
<dbReference type="AlphaFoldDB" id="A0A2N3HW53"/>
<keyword evidence="3" id="KW-1185">Reference proteome</keyword>
<evidence type="ECO:0000313" key="3">
    <source>
        <dbReference type="Proteomes" id="UP000233535"/>
    </source>
</evidence>